<name>A0ABQ3WNB7_9ACTN</name>
<evidence type="ECO:0000313" key="1">
    <source>
        <dbReference type="EMBL" id="GID47714.1"/>
    </source>
</evidence>
<evidence type="ECO:0008006" key="2">
    <source>
        <dbReference type="Google" id="ProtNLM"/>
    </source>
</evidence>
<accession>A0ABQ3WNB7</accession>
<dbReference type="RefSeq" id="WP_204297842.1">
    <property type="nucleotide sequence ID" value="NZ_BAAAGQ010000011.1"/>
</dbReference>
<proteinExistence type="predicted"/>
<protein>
    <recommendedName>
        <fullName evidence="2">Immunity protein 74</fullName>
    </recommendedName>
</protein>
<comment type="caution">
    <text evidence="1">The sequence shown here is derived from an EMBL/GenBank/DDBJ whole genome shotgun (WGS) entry which is preliminary data.</text>
</comment>
<reference evidence="1" key="1">
    <citation type="submission" date="2021-01" db="EMBL/GenBank/DDBJ databases">
        <title>Whole genome shotgun sequence of Actinoplanes capillaceus NBRC 16408.</title>
        <authorList>
            <person name="Komaki H."/>
            <person name="Tamura T."/>
        </authorList>
    </citation>
    <scope>NUCLEOTIDE SEQUENCE [LARGE SCALE GENOMIC DNA]</scope>
    <source>
        <strain evidence="1">NBRC 16408</strain>
    </source>
</reference>
<dbReference type="EMBL" id="BOMF01000094">
    <property type="protein sequence ID" value="GID47714.1"/>
    <property type="molecule type" value="Genomic_DNA"/>
</dbReference>
<sequence>MGVEEIRSQAARTDTGVVLRSVDRETLRADYRGHSMVLPVDRGIGSYGVYLPRVPVWDDGEPIAADDLAVIKEAVVEVLEHWGSDTEFITLADWNP</sequence>
<organism evidence="1">
    <name type="scientific">Actinoplanes campanulatus</name>
    <dbReference type="NCBI Taxonomy" id="113559"/>
    <lineage>
        <taxon>Bacteria</taxon>
        <taxon>Bacillati</taxon>
        <taxon>Actinomycetota</taxon>
        <taxon>Actinomycetes</taxon>
        <taxon>Micromonosporales</taxon>
        <taxon>Micromonosporaceae</taxon>
        <taxon>Actinoplanes</taxon>
    </lineage>
</organism>
<gene>
    <name evidence="1" type="ORF">Aca07nite_49890</name>
</gene>